<proteinExistence type="predicted"/>
<dbReference type="CDD" id="cd09851">
    <property type="entry name" value="HTLV-1-like_HR1-HR2"/>
    <property type="match status" value="1"/>
</dbReference>
<name>A0A8C9H725_9PRIM</name>
<evidence type="ECO:0000313" key="3">
    <source>
        <dbReference type="Ensembl" id="ENSPTEP00000017015.1"/>
    </source>
</evidence>
<dbReference type="SUPFAM" id="SSF58069">
    <property type="entry name" value="Virus ectodomain"/>
    <property type="match status" value="1"/>
</dbReference>
<reference evidence="3" key="2">
    <citation type="submission" date="2025-09" db="UniProtKB">
        <authorList>
            <consortium name="Ensembl"/>
        </authorList>
    </citation>
    <scope>IDENTIFICATION</scope>
</reference>
<accession>A0A8C9H725</accession>
<dbReference type="Ensembl" id="ENSPTET00000025157.1">
    <property type="protein sequence ID" value="ENSPTEP00000017015.1"/>
    <property type="gene ID" value="ENSPTEG00000018575.1"/>
</dbReference>
<dbReference type="Proteomes" id="UP000694416">
    <property type="component" value="Unplaced"/>
</dbReference>
<feature type="transmembrane region" description="Helical" evidence="2">
    <location>
        <begin position="342"/>
        <end position="364"/>
    </location>
</feature>
<feature type="transmembrane region" description="Helical" evidence="2">
    <location>
        <begin position="210"/>
        <end position="235"/>
    </location>
</feature>
<dbReference type="Gene3D" id="1.10.287.210">
    <property type="match status" value="1"/>
</dbReference>
<dbReference type="AlphaFoldDB" id="A0A8C9H725"/>
<organism evidence="3 4">
    <name type="scientific">Piliocolobus tephrosceles</name>
    <name type="common">Ugandan red Colobus</name>
    <dbReference type="NCBI Taxonomy" id="591936"/>
    <lineage>
        <taxon>Eukaryota</taxon>
        <taxon>Metazoa</taxon>
        <taxon>Chordata</taxon>
        <taxon>Craniata</taxon>
        <taxon>Vertebrata</taxon>
        <taxon>Euteleostomi</taxon>
        <taxon>Mammalia</taxon>
        <taxon>Eutheria</taxon>
        <taxon>Euarchontoglires</taxon>
        <taxon>Primates</taxon>
        <taxon>Haplorrhini</taxon>
        <taxon>Catarrhini</taxon>
        <taxon>Cercopithecidae</taxon>
        <taxon>Colobinae</taxon>
        <taxon>Piliocolobus</taxon>
    </lineage>
</organism>
<keyword evidence="1" id="KW-1015">Disulfide bond</keyword>
<evidence type="ECO:0000256" key="1">
    <source>
        <dbReference type="ARBA" id="ARBA00023157"/>
    </source>
</evidence>
<sequence>MYMTSGTTWPSSRLYLWRSLVQISHTVHSNIQKQETELNKQLLALTSSHPFSWLSLLREGLLLANATGLGNLSACFFCAALGRPPLTAVPLPAPFENSLMTNSSQGSSPISDVPLFLNPKQTQVSFCYSNAGTSLCNTTSPPDTTLFAPPGSFFWCNGTLHKNLSTQATKSLLCLPVTLVPQLTLRTPAEYLEWDNMWDNIQSLKTKRAIFLPLVAGISLTTSIVAAGLAGRALYNSIAENNKLFQQFSVAMEDSAESLASLQRQLNSLAQVTLQNRRAIDLLTAEKGGTYMFLKEECCFYVNESGLVEERVQRLHKLRLDMKKQQFTSAANNWWNSSMFSLLAPFLGPLMSILLLFTIGPCIVNRILQFVRERFDTIQLMVLRKHYQPLPHPEEEATL</sequence>
<dbReference type="Pfam" id="PF00429">
    <property type="entry name" value="TLV_coat"/>
    <property type="match status" value="1"/>
</dbReference>
<dbReference type="InterPro" id="IPR018154">
    <property type="entry name" value="TLV/ENV_coat_polyprotein"/>
</dbReference>
<keyword evidence="2" id="KW-0812">Transmembrane</keyword>
<keyword evidence="4" id="KW-1185">Reference proteome</keyword>
<keyword evidence="2" id="KW-1133">Transmembrane helix</keyword>
<reference evidence="3" key="1">
    <citation type="submission" date="2025-08" db="UniProtKB">
        <authorList>
            <consortium name="Ensembl"/>
        </authorList>
    </citation>
    <scope>IDENTIFICATION</scope>
</reference>
<keyword evidence="2" id="KW-0472">Membrane</keyword>
<dbReference type="PANTHER" id="PTHR10424">
    <property type="entry name" value="VIRAL ENVELOPE PROTEIN"/>
    <property type="match status" value="1"/>
</dbReference>
<evidence type="ECO:0000256" key="2">
    <source>
        <dbReference type="SAM" id="Phobius"/>
    </source>
</evidence>
<dbReference type="PANTHER" id="PTHR10424:SF73">
    <property type="entry name" value="ENDOGENOUS RETROVIRUS GROUP FC1 ENV POLYPROTEIN-RELATED"/>
    <property type="match status" value="1"/>
</dbReference>
<protein>
    <submittedName>
        <fullName evidence="3">Uncharacterized protein</fullName>
    </submittedName>
</protein>
<evidence type="ECO:0000313" key="4">
    <source>
        <dbReference type="Proteomes" id="UP000694416"/>
    </source>
</evidence>